<protein>
    <submittedName>
        <fullName evidence="1">Uncharacterized protein</fullName>
    </submittedName>
</protein>
<dbReference type="Proteomes" id="UP001152523">
    <property type="component" value="Unassembled WGS sequence"/>
</dbReference>
<keyword evidence="2" id="KW-1185">Reference proteome</keyword>
<comment type="caution">
    <text evidence="1">The sequence shown here is derived from an EMBL/GenBank/DDBJ whole genome shotgun (WGS) entry which is preliminary data.</text>
</comment>
<sequence length="73" mass="8242">MLTARDRVSLLQEPELLGRPLKVRSGGAMKDSNIKSLKKANVLCVHVYVCVGNCNYKFQSVLSTYILQQCQHF</sequence>
<dbReference type="AlphaFoldDB" id="A0AAV0EUS0"/>
<evidence type="ECO:0000313" key="2">
    <source>
        <dbReference type="Proteomes" id="UP001152523"/>
    </source>
</evidence>
<accession>A0AAV0EUS0</accession>
<proteinExistence type="predicted"/>
<evidence type="ECO:0000313" key="1">
    <source>
        <dbReference type="EMBL" id="CAH9126861.1"/>
    </source>
</evidence>
<dbReference type="EMBL" id="CAMAPF010000945">
    <property type="protein sequence ID" value="CAH9126861.1"/>
    <property type="molecule type" value="Genomic_DNA"/>
</dbReference>
<organism evidence="1 2">
    <name type="scientific">Cuscuta epithymum</name>
    <dbReference type="NCBI Taxonomy" id="186058"/>
    <lineage>
        <taxon>Eukaryota</taxon>
        <taxon>Viridiplantae</taxon>
        <taxon>Streptophyta</taxon>
        <taxon>Embryophyta</taxon>
        <taxon>Tracheophyta</taxon>
        <taxon>Spermatophyta</taxon>
        <taxon>Magnoliopsida</taxon>
        <taxon>eudicotyledons</taxon>
        <taxon>Gunneridae</taxon>
        <taxon>Pentapetalae</taxon>
        <taxon>asterids</taxon>
        <taxon>lamiids</taxon>
        <taxon>Solanales</taxon>
        <taxon>Convolvulaceae</taxon>
        <taxon>Cuscuteae</taxon>
        <taxon>Cuscuta</taxon>
        <taxon>Cuscuta subgen. Cuscuta</taxon>
    </lineage>
</organism>
<gene>
    <name evidence="1" type="ORF">CEPIT_LOCUS27867</name>
</gene>
<name>A0AAV0EUS0_9ASTE</name>
<reference evidence="1" key="1">
    <citation type="submission" date="2022-07" db="EMBL/GenBank/DDBJ databases">
        <authorList>
            <person name="Macas J."/>
            <person name="Novak P."/>
            <person name="Neumann P."/>
        </authorList>
    </citation>
    <scope>NUCLEOTIDE SEQUENCE</scope>
</reference>